<dbReference type="Gene3D" id="3.30.1180.10">
    <property type="match status" value="1"/>
</dbReference>
<protein>
    <submittedName>
        <fullName evidence="2">DegV family protein</fullName>
    </submittedName>
</protein>
<organism evidence="2 3">
    <name type="scientific">Paenibacillus mendelii</name>
    <dbReference type="NCBI Taxonomy" id="206163"/>
    <lineage>
        <taxon>Bacteria</taxon>
        <taxon>Bacillati</taxon>
        <taxon>Bacillota</taxon>
        <taxon>Bacilli</taxon>
        <taxon>Bacillales</taxon>
        <taxon>Paenibacillaceae</taxon>
        <taxon>Paenibacillus</taxon>
    </lineage>
</organism>
<dbReference type="Proteomes" id="UP001589818">
    <property type="component" value="Unassembled WGS sequence"/>
</dbReference>
<dbReference type="PANTHER" id="PTHR33434:SF2">
    <property type="entry name" value="FATTY ACID-BINDING PROTEIN TM_1468"/>
    <property type="match status" value="1"/>
</dbReference>
<dbReference type="PROSITE" id="PS51482">
    <property type="entry name" value="DEGV"/>
    <property type="match status" value="1"/>
</dbReference>
<keyword evidence="1" id="KW-0446">Lipid-binding</keyword>
<evidence type="ECO:0000313" key="3">
    <source>
        <dbReference type="Proteomes" id="UP001589818"/>
    </source>
</evidence>
<proteinExistence type="predicted"/>
<accession>A0ABV6J7T4</accession>
<name>A0ABV6J7T4_9BACL</name>
<dbReference type="InterPro" id="IPR043168">
    <property type="entry name" value="DegV_C"/>
</dbReference>
<evidence type="ECO:0000256" key="1">
    <source>
        <dbReference type="ARBA" id="ARBA00023121"/>
    </source>
</evidence>
<dbReference type="PANTHER" id="PTHR33434">
    <property type="entry name" value="DEGV DOMAIN-CONTAINING PROTEIN DR_1986-RELATED"/>
    <property type="match status" value="1"/>
</dbReference>
<dbReference type="EMBL" id="JBHLVF010000010">
    <property type="protein sequence ID" value="MFC0390955.1"/>
    <property type="molecule type" value="Genomic_DNA"/>
</dbReference>
<reference evidence="2 3" key="1">
    <citation type="submission" date="2024-09" db="EMBL/GenBank/DDBJ databases">
        <authorList>
            <person name="Sun Q."/>
            <person name="Mori K."/>
        </authorList>
    </citation>
    <scope>NUCLEOTIDE SEQUENCE [LARGE SCALE GENOMIC DNA]</scope>
    <source>
        <strain evidence="2 3">CCM 4839</strain>
    </source>
</reference>
<keyword evidence="3" id="KW-1185">Reference proteome</keyword>
<dbReference type="NCBIfam" id="TIGR00762">
    <property type="entry name" value="DegV"/>
    <property type="match status" value="1"/>
</dbReference>
<sequence length="285" mass="30984">MSTVRIVTDSTADIPQDMREKLNIEIVPLKVLFGEESFLDGVTISPEQFYDKLTSSSMLPTTSQPSPVEFMETYDRILNESPDATIISIHLSSAVSGTYQSAVLGHSLLEREGDIVVYDSKSASFGIGMLVVKAAEMAAAGMSKEQILDAIETMNQDKRLYFLVDTLEYLQKGGRIGKAAALFGSILNIKPILTLDDGEVTAIDKVRGQKKAVLRILDLVAKDFGSDPVDMTLAWTTHNELALEMGEQAKARLQVRGTHHTKIGSVIGTHVGPGTVAIFINRVKG</sequence>
<dbReference type="Pfam" id="PF02645">
    <property type="entry name" value="DegV"/>
    <property type="match status" value="1"/>
</dbReference>
<comment type="caution">
    <text evidence="2">The sequence shown here is derived from an EMBL/GenBank/DDBJ whole genome shotgun (WGS) entry which is preliminary data.</text>
</comment>
<dbReference type="InterPro" id="IPR050270">
    <property type="entry name" value="DegV_domain_contain"/>
</dbReference>
<gene>
    <name evidence="2" type="ORF">ACFFJ8_06165</name>
</gene>
<dbReference type="InterPro" id="IPR003797">
    <property type="entry name" value="DegV"/>
</dbReference>
<dbReference type="Gene3D" id="3.40.50.10170">
    <property type="match status" value="1"/>
</dbReference>
<evidence type="ECO:0000313" key="2">
    <source>
        <dbReference type="EMBL" id="MFC0390955.1"/>
    </source>
</evidence>
<dbReference type="RefSeq" id="WP_204818368.1">
    <property type="nucleotide sequence ID" value="NZ_JANHOF010000004.1"/>
</dbReference>
<dbReference type="SUPFAM" id="SSF82549">
    <property type="entry name" value="DAK1/DegV-like"/>
    <property type="match status" value="1"/>
</dbReference>